<comment type="pathway">
    <text evidence="2 13">Glycolipid biosynthesis; lipid IV(A) biosynthesis; lipid IV(A) from (3R)-3-hydroxytetradecanoyl-[acyl-carrier-protein] and UDP-N-acetyl-alpha-D-glucosamine: step 6/6.</text>
</comment>
<accession>A0ABP3VPG1</accession>
<dbReference type="InterPro" id="IPR003758">
    <property type="entry name" value="LpxK"/>
</dbReference>
<evidence type="ECO:0000256" key="13">
    <source>
        <dbReference type="HAMAP-Rule" id="MF_00409"/>
    </source>
</evidence>
<keyword evidence="5 13" id="KW-0444">Lipid biosynthesis</keyword>
<comment type="catalytic activity">
    <reaction evidence="13">
        <text>a lipid A disaccharide + ATP = a lipid IVA + ADP + H(+)</text>
        <dbReference type="Rhea" id="RHEA:67840"/>
        <dbReference type="ChEBI" id="CHEBI:15378"/>
        <dbReference type="ChEBI" id="CHEBI:30616"/>
        <dbReference type="ChEBI" id="CHEBI:176343"/>
        <dbReference type="ChEBI" id="CHEBI:176425"/>
        <dbReference type="ChEBI" id="CHEBI:456216"/>
        <dbReference type="EC" id="2.7.1.130"/>
    </reaction>
</comment>
<dbReference type="EMBL" id="BAAAGG010000021">
    <property type="protein sequence ID" value="GAA0761734.1"/>
    <property type="molecule type" value="Genomic_DNA"/>
</dbReference>
<dbReference type="EC" id="2.7.1.130" evidence="3 13"/>
<name>A0ABP3VPG1_9FLAO</name>
<gene>
    <name evidence="13 14" type="primary">lpxK</name>
    <name evidence="14" type="ORF">GCM10009433_21390</name>
</gene>
<comment type="function">
    <text evidence="1 13">Transfers the gamma-phosphate of ATP to the 4'-position of a tetraacyldisaccharide 1-phosphate intermediate (termed DS-1-P) to form tetraacyldisaccharide 1,4'-bis-phosphate (lipid IVA).</text>
</comment>
<reference evidence="15" key="1">
    <citation type="journal article" date="2019" name="Int. J. Syst. Evol. Microbiol.">
        <title>The Global Catalogue of Microorganisms (GCM) 10K type strain sequencing project: providing services to taxonomists for standard genome sequencing and annotation.</title>
        <authorList>
            <consortium name="The Broad Institute Genomics Platform"/>
            <consortium name="The Broad Institute Genome Sequencing Center for Infectious Disease"/>
            <person name="Wu L."/>
            <person name="Ma J."/>
        </authorList>
    </citation>
    <scope>NUCLEOTIDE SEQUENCE [LARGE SCALE GENOMIC DNA]</scope>
    <source>
        <strain evidence="15">JCM 16231</strain>
    </source>
</reference>
<sequence>MAIRNFLYNVDILKSKSYPIPIICVGNLNTGGTGKSPMIELLIRFLKDNYNLATLSRGYKRVTSGFLEVELSHTTSEVGDEPLQFKTNFPEITVAVDENRQRGISELLDKYPQLDVILLDDAFQHRKVKPSLSILLTTYGDLYTQDFILPTGNLREFQTGAKRAELIIVTKCPGKLSFDEQEKIFRHLKLKSYQKLFFSTIVYSECATSRTESVEIANFDDFTLVTGIANPKPLVSHLKSIGKTFEHIQFSDHYEFTENDLELLKKQSKILTSQKDFMRLKSKFELKNLYYLPIETQIMNQPEAFQNFMKNQIS</sequence>
<comment type="similarity">
    <text evidence="13">Belongs to the LpxK family.</text>
</comment>
<evidence type="ECO:0000256" key="1">
    <source>
        <dbReference type="ARBA" id="ARBA00002274"/>
    </source>
</evidence>
<comment type="caution">
    <text evidence="14">The sequence shown here is derived from an EMBL/GenBank/DDBJ whole genome shotgun (WGS) entry which is preliminary data.</text>
</comment>
<evidence type="ECO:0000256" key="11">
    <source>
        <dbReference type="ARBA" id="ARBA00023098"/>
    </source>
</evidence>
<keyword evidence="6 13" id="KW-0441">Lipid A biosynthesis</keyword>
<evidence type="ECO:0000256" key="12">
    <source>
        <dbReference type="ARBA" id="ARBA00029757"/>
    </source>
</evidence>
<dbReference type="Pfam" id="PF02606">
    <property type="entry name" value="LpxK"/>
    <property type="match status" value="1"/>
</dbReference>
<dbReference type="NCBIfam" id="TIGR00682">
    <property type="entry name" value="lpxK"/>
    <property type="match status" value="1"/>
</dbReference>
<organism evidence="14 15">
    <name type="scientific">Psychroflexus lacisalsi</name>
    <dbReference type="NCBI Taxonomy" id="503928"/>
    <lineage>
        <taxon>Bacteria</taxon>
        <taxon>Pseudomonadati</taxon>
        <taxon>Bacteroidota</taxon>
        <taxon>Flavobacteriia</taxon>
        <taxon>Flavobacteriales</taxon>
        <taxon>Flavobacteriaceae</taxon>
        <taxon>Psychroflexus</taxon>
    </lineage>
</organism>
<evidence type="ECO:0000256" key="3">
    <source>
        <dbReference type="ARBA" id="ARBA00012071"/>
    </source>
</evidence>
<evidence type="ECO:0000256" key="6">
    <source>
        <dbReference type="ARBA" id="ARBA00022556"/>
    </source>
</evidence>
<dbReference type="Proteomes" id="UP001500185">
    <property type="component" value="Unassembled WGS sequence"/>
</dbReference>
<dbReference type="PANTHER" id="PTHR42724">
    <property type="entry name" value="TETRAACYLDISACCHARIDE 4'-KINASE"/>
    <property type="match status" value="1"/>
</dbReference>
<evidence type="ECO:0000313" key="14">
    <source>
        <dbReference type="EMBL" id="GAA0761734.1"/>
    </source>
</evidence>
<evidence type="ECO:0000256" key="2">
    <source>
        <dbReference type="ARBA" id="ARBA00004870"/>
    </source>
</evidence>
<evidence type="ECO:0000256" key="5">
    <source>
        <dbReference type="ARBA" id="ARBA00022516"/>
    </source>
</evidence>
<evidence type="ECO:0000256" key="4">
    <source>
        <dbReference type="ARBA" id="ARBA00016436"/>
    </source>
</evidence>
<dbReference type="SUPFAM" id="SSF52540">
    <property type="entry name" value="P-loop containing nucleoside triphosphate hydrolases"/>
    <property type="match status" value="1"/>
</dbReference>
<evidence type="ECO:0000256" key="7">
    <source>
        <dbReference type="ARBA" id="ARBA00022679"/>
    </source>
</evidence>
<protein>
    <recommendedName>
        <fullName evidence="4 13">Tetraacyldisaccharide 4'-kinase</fullName>
        <ecNumber evidence="3 13">2.7.1.130</ecNumber>
    </recommendedName>
    <alternativeName>
        <fullName evidence="12 13">Lipid A 4'-kinase</fullName>
    </alternativeName>
</protein>
<evidence type="ECO:0000256" key="10">
    <source>
        <dbReference type="ARBA" id="ARBA00022840"/>
    </source>
</evidence>
<proteinExistence type="inferred from homology"/>
<keyword evidence="9 13" id="KW-0418">Kinase</keyword>
<evidence type="ECO:0000313" key="15">
    <source>
        <dbReference type="Proteomes" id="UP001500185"/>
    </source>
</evidence>
<keyword evidence="11 13" id="KW-0443">Lipid metabolism</keyword>
<dbReference type="InterPro" id="IPR027417">
    <property type="entry name" value="P-loop_NTPase"/>
</dbReference>
<comment type="caution">
    <text evidence="13">Lacks conserved residue(s) required for the propagation of feature annotation.</text>
</comment>
<keyword evidence="7 13" id="KW-0808">Transferase</keyword>
<keyword evidence="8 13" id="KW-0547">Nucleotide-binding</keyword>
<evidence type="ECO:0000256" key="8">
    <source>
        <dbReference type="ARBA" id="ARBA00022741"/>
    </source>
</evidence>
<evidence type="ECO:0000256" key="9">
    <source>
        <dbReference type="ARBA" id="ARBA00022777"/>
    </source>
</evidence>
<dbReference type="PANTHER" id="PTHR42724:SF1">
    <property type="entry name" value="TETRAACYLDISACCHARIDE 4'-KINASE, MITOCHONDRIAL-RELATED"/>
    <property type="match status" value="1"/>
</dbReference>
<keyword evidence="15" id="KW-1185">Reference proteome</keyword>
<keyword evidence="10 13" id="KW-0067">ATP-binding</keyword>
<dbReference type="HAMAP" id="MF_00409">
    <property type="entry name" value="LpxK"/>
    <property type="match status" value="1"/>
</dbReference>